<keyword evidence="9" id="KW-1185">Reference proteome</keyword>
<dbReference type="SMART" id="SM00369">
    <property type="entry name" value="LRR_TYP"/>
    <property type="match status" value="3"/>
</dbReference>
<dbReference type="InterPro" id="IPR001611">
    <property type="entry name" value="Leu-rich_rpt"/>
</dbReference>
<dbReference type="PRINTS" id="PR00019">
    <property type="entry name" value="LEURICHRPT"/>
</dbReference>
<dbReference type="RefSeq" id="XP_048332950.2">
    <property type="nucleotide sequence ID" value="XM_048476993.2"/>
</dbReference>
<organism evidence="9 10">
    <name type="scientific">Ziziphus jujuba</name>
    <name type="common">Chinese jujube</name>
    <name type="synonym">Ziziphus sativa</name>
    <dbReference type="NCBI Taxonomy" id="326968"/>
    <lineage>
        <taxon>Eukaryota</taxon>
        <taxon>Viridiplantae</taxon>
        <taxon>Streptophyta</taxon>
        <taxon>Embryophyta</taxon>
        <taxon>Tracheophyta</taxon>
        <taxon>Spermatophyta</taxon>
        <taxon>Magnoliopsida</taxon>
        <taxon>eudicotyledons</taxon>
        <taxon>Gunneridae</taxon>
        <taxon>Pentapetalae</taxon>
        <taxon>rosids</taxon>
        <taxon>fabids</taxon>
        <taxon>Rosales</taxon>
        <taxon>Rhamnaceae</taxon>
        <taxon>Paliureae</taxon>
        <taxon>Ziziphus</taxon>
    </lineage>
</organism>
<evidence type="ECO:0000259" key="8">
    <source>
        <dbReference type="PROSITE" id="PS50011"/>
    </source>
</evidence>
<dbReference type="InterPro" id="IPR003591">
    <property type="entry name" value="Leu-rich_rpt_typical-subtyp"/>
</dbReference>
<dbReference type="InterPro" id="IPR000719">
    <property type="entry name" value="Prot_kinase_dom"/>
</dbReference>
<evidence type="ECO:0000256" key="1">
    <source>
        <dbReference type="ARBA" id="ARBA00004370"/>
    </source>
</evidence>
<dbReference type="PANTHER" id="PTHR27008:SF497">
    <property type="entry name" value="OS11G0695000 PROTEIN"/>
    <property type="match status" value="1"/>
</dbReference>
<accession>A0ABM3IPT6</accession>
<evidence type="ECO:0000256" key="6">
    <source>
        <dbReference type="ARBA" id="ARBA00023136"/>
    </source>
</evidence>
<dbReference type="Gene3D" id="1.10.510.10">
    <property type="entry name" value="Transferase(Phosphotransferase) domain 1"/>
    <property type="match status" value="1"/>
</dbReference>
<dbReference type="PANTHER" id="PTHR27008">
    <property type="entry name" value="OS04G0122200 PROTEIN"/>
    <property type="match status" value="1"/>
</dbReference>
<dbReference type="InterPro" id="IPR011009">
    <property type="entry name" value="Kinase-like_dom_sf"/>
</dbReference>
<dbReference type="PROSITE" id="PS51450">
    <property type="entry name" value="LRR"/>
    <property type="match status" value="1"/>
</dbReference>
<reference evidence="10" key="1">
    <citation type="submission" date="2025-08" db="UniProtKB">
        <authorList>
            <consortium name="RefSeq"/>
        </authorList>
    </citation>
    <scope>IDENTIFICATION</scope>
    <source>
        <tissue evidence="10">Seedling</tissue>
    </source>
</reference>
<dbReference type="InterPro" id="IPR001245">
    <property type="entry name" value="Ser-Thr/Tyr_kinase_cat_dom"/>
</dbReference>
<dbReference type="Gene3D" id="3.30.200.20">
    <property type="entry name" value="Phosphorylase Kinase, domain 1"/>
    <property type="match status" value="1"/>
</dbReference>
<evidence type="ECO:0000256" key="2">
    <source>
        <dbReference type="ARBA" id="ARBA00022614"/>
    </source>
</evidence>
<dbReference type="SUPFAM" id="SSF56112">
    <property type="entry name" value="Protein kinase-like (PK-like)"/>
    <property type="match status" value="1"/>
</dbReference>
<name>A0ABM3IPT6_ZIZJJ</name>
<evidence type="ECO:0000256" key="7">
    <source>
        <dbReference type="SAM" id="Phobius"/>
    </source>
</evidence>
<feature type="transmembrane region" description="Helical" evidence="7">
    <location>
        <begin position="158"/>
        <end position="177"/>
    </location>
</feature>
<evidence type="ECO:0000256" key="4">
    <source>
        <dbReference type="ARBA" id="ARBA00022737"/>
    </source>
</evidence>
<protein>
    <submittedName>
        <fullName evidence="10">Probable LRR receptor-like serine/threonine-protein kinase At3g47570</fullName>
    </submittedName>
</protein>
<dbReference type="SUPFAM" id="SSF52058">
    <property type="entry name" value="L domain-like"/>
    <property type="match status" value="1"/>
</dbReference>
<dbReference type="PROSITE" id="PS50011">
    <property type="entry name" value="PROTEIN_KINASE_DOM"/>
    <property type="match status" value="1"/>
</dbReference>
<dbReference type="InterPro" id="IPR032675">
    <property type="entry name" value="LRR_dom_sf"/>
</dbReference>
<evidence type="ECO:0000256" key="3">
    <source>
        <dbReference type="ARBA" id="ARBA00022692"/>
    </source>
</evidence>
<keyword evidence="5 7" id="KW-1133">Transmembrane helix</keyword>
<keyword evidence="3 7" id="KW-0812">Transmembrane</keyword>
<proteinExistence type="predicted"/>
<evidence type="ECO:0000313" key="9">
    <source>
        <dbReference type="Proteomes" id="UP001652623"/>
    </source>
</evidence>
<dbReference type="Pfam" id="PF00560">
    <property type="entry name" value="LRR_1"/>
    <property type="match status" value="1"/>
</dbReference>
<keyword evidence="4" id="KW-0677">Repeat</keyword>
<evidence type="ECO:0000313" key="10">
    <source>
        <dbReference type="RefSeq" id="XP_048332950.2"/>
    </source>
</evidence>
<keyword evidence="6 7" id="KW-0472">Membrane</keyword>
<dbReference type="Pfam" id="PF07714">
    <property type="entry name" value="PK_Tyr_Ser-Thr"/>
    <property type="match status" value="1"/>
</dbReference>
<comment type="subcellular location">
    <subcellularLocation>
        <location evidence="1">Membrane</location>
    </subcellularLocation>
</comment>
<dbReference type="Proteomes" id="UP001652623">
    <property type="component" value="Chromosome 3"/>
</dbReference>
<dbReference type="Gene3D" id="3.80.10.10">
    <property type="entry name" value="Ribonuclease Inhibitor"/>
    <property type="match status" value="1"/>
</dbReference>
<sequence>MNLSVNSLSGYLPPEIGKLVNLVILDLSKNQLSATTPETVSNLKMLEQLDLSNNAFQDNSPASIGDLGSLKSLDLSSNNLSGIIPKSMEKLRYLNFLNLSFNMLSGLVPVKVGAYANFIFQSFMGNLDLCGNYSKVKLPPCPVTTPSKSKKALAWLKYVLRSIAALILMALLLILYIRYWRKSNKLPVSLIDLSIKLGHKYISYYDILNATNNFGEANLWGSGSFRSVYKGIMSDSEIVAVKFFNLEVEGPVTSFDTKCQVLKNVRHRNLVKIITCCSNLDFRALVLQYIPNGSLENWLYNQGQNCLDIVQRMDIMIDVALGMEYLHHGYTEPIVHCELKPGNVLLDEDMVAHVADFGIAKILGKYKSKTQTATLGSMGYIAPVQFECSSNRIRITRKSILKGDIYSYGILLMETFTRKCPRDKMFVEGLNLRKWIISSYPDRVMEIMDIGLCTGAENAIMTTMDSLTQCFSAIMELAMQCSSDLPEERLNMSDVVVKLKKVKYNLMQHRRRL</sequence>
<feature type="domain" description="Protein kinase" evidence="8">
    <location>
        <begin position="214"/>
        <end position="507"/>
    </location>
</feature>
<dbReference type="InterPro" id="IPR051809">
    <property type="entry name" value="Plant_receptor-like_S/T_kinase"/>
</dbReference>
<dbReference type="Pfam" id="PF13855">
    <property type="entry name" value="LRR_8"/>
    <property type="match status" value="1"/>
</dbReference>
<evidence type="ECO:0000256" key="5">
    <source>
        <dbReference type="ARBA" id="ARBA00022989"/>
    </source>
</evidence>
<gene>
    <name evidence="10" type="primary">LOC112492264</name>
</gene>
<keyword evidence="2" id="KW-0433">Leucine-rich repeat</keyword>
<dbReference type="GeneID" id="112492264"/>